<name>A0A399CWH2_9BACT</name>
<dbReference type="AlphaFoldDB" id="A0A399CWH2"/>
<dbReference type="EMBL" id="QWET01000019">
    <property type="protein sequence ID" value="RIH63576.1"/>
    <property type="molecule type" value="Genomic_DNA"/>
</dbReference>
<accession>A0A399CWH2</accession>
<reference evidence="1 2" key="1">
    <citation type="journal article" date="2015" name="Int. J. Syst. Evol. Microbiol.">
        <title>Mariniphaga sediminis sp. nov., isolated from coastal sediment.</title>
        <authorList>
            <person name="Wang F.Q."/>
            <person name="Shen Q.Y."/>
            <person name="Chen G.J."/>
            <person name="Du Z.J."/>
        </authorList>
    </citation>
    <scope>NUCLEOTIDE SEQUENCE [LARGE SCALE GENOMIC DNA]</scope>
    <source>
        <strain evidence="1 2">SY21</strain>
    </source>
</reference>
<evidence type="ECO:0000313" key="2">
    <source>
        <dbReference type="Proteomes" id="UP000266441"/>
    </source>
</evidence>
<keyword evidence="2" id="KW-1185">Reference proteome</keyword>
<dbReference type="Proteomes" id="UP000266441">
    <property type="component" value="Unassembled WGS sequence"/>
</dbReference>
<gene>
    <name evidence="1" type="ORF">D1164_19300</name>
</gene>
<sequence>MTFKQSEFQVYFFSRKLSRYSAFLSLLHATLSAGNVLPAVQAPANILIRQAFSIAKKGKFFFI</sequence>
<protein>
    <submittedName>
        <fullName evidence="1">Uncharacterized protein</fullName>
    </submittedName>
</protein>
<proteinExistence type="predicted"/>
<organism evidence="1 2">
    <name type="scientific">Mariniphaga sediminis</name>
    <dbReference type="NCBI Taxonomy" id="1628158"/>
    <lineage>
        <taxon>Bacteria</taxon>
        <taxon>Pseudomonadati</taxon>
        <taxon>Bacteroidota</taxon>
        <taxon>Bacteroidia</taxon>
        <taxon>Marinilabiliales</taxon>
        <taxon>Prolixibacteraceae</taxon>
        <taxon>Mariniphaga</taxon>
    </lineage>
</organism>
<evidence type="ECO:0000313" key="1">
    <source>
        <dbReference type="EMBL" id="RIH63576.1"/>
    </source>
</evidence>
<comment type="caution">
    <text evidence="1">The sequence shown here is derived from an EMBL/GenBank/DDBJ whole genome shotgun (WGS) entry which is preliminary data.</text>
</comment>